<dbReference type="EMBL" id="NJNR01000013">
    <property type="protein sequence ID" value="RDX09688.1"/>
    <property type="molecule type" value="Genomic_DNA"/>
</dbReference>
<sequence>MNETKILEHVALMTRLNERGVRAETTKQTRKALADQYGVRIPVNQTPLNERESWTLNSAAKVWNIDYHALLIAANNGTLTTFRPPSRRGTRSWRRVTRKAMEEFIAQFEE</sequence>
<gene>
    <name evidence="1" type="ORF">CE169_03485</name>
</gene>
<accession>A0A3D8U0R5</accession>
<evidence type="ECO:0000313" key="2">
    <source>
        <dbReference type="Proteomes" id="UP000257074"/>
    </source>
</evidence>
<reference evidence="1 2" key="1">
    <citation type="journal article" date="2017" name="Anaerobe">
        <title>Quantification, isolation and characterization of Bifidobacterium from the vaginal microbiomes of reproductive aged women.</title>
        <authorList>
            <person name="Freitas A.C."/>
            <person name="Hill J.E."/>
        </authorList>
    </citation>
    <scope>NUCLEOTIDE SEQUENCE [LARGE SCALE GENOMIC DNA]</scope>
    <source>
        <strain evidence="1 2">N6D05</strain>
    </source>
</reference>
<organism evidence="1 2">
    <name type="scientific">Bifidobacterium longum</name>
    <dbReference type="NCBI Taxonomy" id="216816"/>
    <lineage>
        <taxon>Bacteria</taxon>
        <taxon>Bacillati</taxon>
        <taxon>Actinomycetota</taxon>
        <taxon>Actinomycetes</taxon>
        <taxon>Bifidobacteriales</taxon>
        <taxon>Bifidobacteriaceae</taxon>
        <taxon>Bifidobacterium</taxon>
    </lineage>
</organism>
<evidence type="ECO:0000313" key="1">
    <source>
        <dbReference type="EMBL" id="RDX09688.1"/>
    </source>
</evidence>
<comment type="caution">
    <text evidence="1">The sequence shown here is derived from an EMBL/GenBank/DDBJ whole genome shotgun (WGS) entry which is preliminary data.</text>
</comment>
<dbReference type="AlphaFoldDB" id="A0A3D8U0R5"/>
<proteinExistence type="predicted"/>
<dbReference type="Proteomes" id="UP000257074">
    <property type="component" value="Unassembled WGS sequence"/>
</dbReference>
<protein>
    <submittedName>
        <fullName evidence="1">Uncharacterized protein</fullName>
    </submittedName>
</protein>
<dbReference type="RefSeq" id="WP_115769030.1">
    <property type="nucleotide sequence ID" value="NZ_NJNR01000013.1"/>
</dbReference>
<name>A0A3D8U0R5_BIFLN</name>